<dbReference type="AlphaFoldDB" id="A0A9D1PNN7"/>
<dbReference type="PANTHER" id="PTHR35335:SF1">
    <property type="entry name" value="UPF0716 PROTEIN FXSA"/>
    <property type="match status" value="1"/>
</dbReference>
<dbReference type="Pfam" id="PF04186">
    <property type="entry name" value="FxsA"/>
    <property type="match status" value="1"/>
</dbReference>
<dbReference type="GO" id="GO:0016020">
    <property type="term" value="C:membrane"/>
    <property type="evidence" value="ECO:0007669"/>
    <property type="project" value="InterPro"/>
</dbReference>
<feature type="transmembrane region" description="Helical" evidence="1">
    <location>
        <begin position="96"/>
        <end position="115"/>
    </location>
</feature>
<keyword evidence="1" id="KW-0472">Membrane</keyword>
<keyword evidence="1" id="KW-1133">Transmembrane helix</keyword>
<feature type="transmembrane region" description="Helical" evidence="1">
    <location>
        <begin position="28"/>
        <end position="46"/>
    </location>
</feature>
<reference evidence="2" key="1">
    <citation type="journal article" date="2021" name="PeerJ">
        <title>Extensive microbial diversity within the chicken gut microbiome revealed by metagenomics and culture.</title>
        <authorList>
            <person name="Gilroy R."/>
            <person name="Ravi A."/>
            <person name="Getino M."/>
            <person name="Pursley I."/>
            <person name="Horton D.L."/>
            <person name="Alikhan N.F."/>
            <person name="Baker D."/>
            <person name="Gharbi K."/>
            <person name="Hall N."/>
            <person name="Watson M."/>
            <person name="Adriaenssens E.M."/>
            <person name="Foster-Nyarko E."/>
            <person name="Jarju S."/>
            <person name="Secka A."/>
            <person name="Antonio M."/>
            <person name="Oren A."/>
            <person name="Chaudhuri R.R."/>
            <person name="La Ragione R."/>
            <person name="Hildebrand F."/>
            <person name="Pallen M.J."/>
        </authorList>
    </citation>
    <scope>NUCLEOTIDE SEQUENCE</scope>
    <source>
        <strain evidence="2">CHK169-2315</strain>
    </source>
</reference>
<organism evidence="2 3">
    <name type="scientific">Candidatus Pseudogracilibacillus intestinigallinarum</name>
    <dbReference type="NCBI Taxonomy" id="2838742"/>
    <lineage>
        <taxon>Bacteria</taxon>
        <taxon>Bacillati</taxon>
        <taxon>Bacillota</taxon>
        <taxon>Bacilli</taxon>
        <taxon>Bacillales</taxon>
        <taxon>Bacillaceae</taxon>
        <taxon>Pseudogracilibacillus</taxon>
    </lineage>
</organism>
<name>A0A9D1PNN7_9BACI</name>
<comment type="caution">
    <text evidence="2">The sequence shown here is derived from an EMBL/GenBank/DDBJ whole genome shotgun (WGS) entry which is preliminary data.</text>
</comment>
<sequence>MYVYILLFLLIPAIEIGVFIWTGSKIGAGYVVLGILMSGIIGIWLVRQQGIETMRNIQSSLQHRQVPKNELLDGLCIILGGIMLVIPGFVTDLIGFLLVIPFTRKPFKYVIYAIFMRQIAKRKIIYRKF</sequence>
<keyword evidence="1" id="KW-0812">Transmembrane</keyword>
<reference evidence="2" key="2">
    <citation type="submission" date="2021-04" db="EMBL/GenBank/DDBJ databases">
        <authorList>
            <person name="Gilroy R."/>
        </authorList>
    </citation>
    <scope>NUCLEOTIDE SEQUENCE</scope>
    <source>
        <strain evidence="2">CHK169-2315</strain>
    </source>
</reference>
<accession>A0A9D1PNN7</accession>
<proteinExistence type="predicted"/>
<evidence type="ECO:0000313" key="2">
    <source>
        <dbReference type="EMBL" id="HIV75382.1"/>
    </source>
</evidence>
<dbReference type="Proteomes" id="UP000823937">
    <property type="component" value="Unassembled WGS sequence"/>
</dbReference>
<feature type="transmembrane region" description="Helical" evidence="1">
    <location>
        <begin position="5"/>
        <end position="22"/>
    </location>
</feature>
<gene>
    <name evidence="2" type="ORF">H9895_09910</name>
</gene>
<dbReference type="PANTHER" id="PTHR35335">
    <property type="entry name" value="UPF0716 PROTEIN FXSA"/>
    <property type="match status" value="1"/>
</dbReference>
<evidence type="ECO:0000313" key="3">
    <source>
        <dbReference type="Proteomes" id="UP000823937"/>
    </source>
</evidence>
<dbReference type="NCBIfam" id="NF008528">
    <property type="entry name" value="PRK11463.1-2"/>
    <property type="match status" value="1"/>
</dbReference>
<protein>
    <submittedName>
        <fullName evidence="2">FxsA family protein</fullName>
    </submittedName>
</protein>
<dbReference type="InterPro" id="IPR007313">
    <property type="entry name" value="FxsA"/>
</dbReference>
<dbReference type="EMBL" id="DXHX01000138">
    <property type="protein sequence ID" value="HIV75382.1"/>
    <property type="molecule type" value="Genomic_DNA"/>
</dbReference>
<feature type="transmembrane region" description="Helical" evidence="1">
    <location>
        <begin position="71"/>
        <end position="90"/>
    </location>
</feature>
<evidence type="ECO:0000256" key="1">
    <source>
        <dbReference type="SAM" id="Phobius"/>
    </source>
</evidence>